<dbReference type="EMBL" id="ADKM02000021">
    <property type="protein sequence ID" value="EGC04457.1"/>
    <property type="molecule type" value="Genomic_DNA"/>
</dbReference>
<dbReference type="OrthoDB" id="9813511at2"/>
<evidence type="ECO:0000313" key="2">
    <source>
        <dbReference type="EMBL" id="EGC04457.1"/>
    </source>
</evidence>
<dbReference type="Pfam" id="PF14192">
    <property type="entry name" value="DUF4314"/>
    <property type="match status" value="1"/>
</dbReference>
<dbReference type="Proteomes" id="UP000004259">
    <property type="component" value="Unassembled WGS sequence"/>
</dbReference>
<name>E9S8B2_RUMAL</name>
<reference evidence="2 3" key="1">
    <citation type="submission" date="2011-02" db="EMBL/GenBank/DDBJ databases">
        <authorList>
            <person name="Nelson K.E."/>
            <person name="Sutton G."/>
            <person name="Torralba M."/>
            <person name="Durkin S."/>
            <person name="Harkins D."/>
            <person name="Montgomery R."/>
            <person name="Ziemer C."/>
            <person name="Klaassens E."/>
            <person name="Ocuiv P."/>
            <person name="Morrison M."/>
        </authorList>
    </citation>
    <scope>NUCLEOTIDE SEQUENCE [LARGE SCALE GENOMIC DNA]</scope>
    <source>
        <strain evidence="2 3">8</strain>
    </source>
</reference>
<keyword evidence="3" id="KW-1185">Reference proteome</keyword>
<organism evidence="2 3">
    <name type="scientific">Ruminococcus albus 8</name>
    <dbReference type="NCBI Taxonomy" id="246199"/>
    <lineage>
        <taxon>Bacteria</taxon>
        <taxon>Bacillati</taxon>
        <taxon>Bacillota</taxon>
        <taxon>Clostridia</taxon>
        <taxon>Eubacteriales</taxon>
        <taxon>Oscillospiraceae</taxon>
        <taxon>Ruminococcus</taxon>
    </lineage>
</organism>
<proteinExistence type="predicted"/>
<dbReference type="InterPro" id="IPR025463">
    <property type="entry name" value="DUF4314"/>
</dbReference>
<accession>E9S8B2</accession>
<dbReference type="STRING" id="246199.CUS_4738"/>
<feature type="domain" description="DUF4314" evidence="1">
    <location>
        <begin position="6"/>
        <end position="71"/>
    </location>
</feature>
<dbReference type="AlphaFoldDB" id="E9S8B2"/>
<evidence type="ECO:0000259" key="1">
    <source>
        <dbReference type="Pfam" id="PF14192"/>
    </source>
</evidence>
<gene>
    <name evidence="2" type="ORF">CUS_4738</name>
</gene>
<comment type="caution">
    <text evidence="2">The sequence shown here is derived from an EMBL/GenBank/DDBJ whole genome shotgun (WGS) entry which is preliminary data.</text>
</comment>
<sequence>MSTIVKEIERIKEEYISGTRIKMIQMEDKYHPVPPGTLGTVIDVDDVGTIHTRWDNGSGLGVCLEVDKIEIVETPYVSKLFRTGELISDKPLNENSVEIPAGTVFDDEFDIIENDEGKDYGYGEINFVEGQYRAEYYKHRLPVKHFDTYAEAVDEIRECSNYSEGDKETLEDAIDEYLDWWMSLISVKDMKISNIPVFSLTDEEIKNLLDRGFNGQRIFIRRKMNENF</sequence>
<dbReference type="eggNOG" id="COG2105">
    <property type="taxonomic scope" value="Bacteria"/>
</dbReference>
<dbReference type="RefSeq" id="WP_002847202.1">
    <property type="nucleotide sequence ID" value="NZ_ADKM02000021.1"/>
</dbReference>
<evidence type="ECO:0000313" key="3">
    <source>
        <dbReference type="Proteomes" id="UP000004259"/>
    </source>
</evidence>
<protein>
    <recommendedName>
        <fullName evidence="1">DUF4314 domain-containing protein</fullName>
    </recommendedName>
</protein>